<feature type="domain" description="NADP-dependent oxidoreductase" evidence="2">
    <location>
        <begin position="16"/>
        <end position="303"/>
    </location>
</feature>
<dbReference type="Gene3D" id="3.20.20.100">
    <property type="entry name" value="NADP-dependent oxidoreductase domain"/>
    <property type="match status" value="1"/>
</dbReference>
<sequence length="307" mass="32186">MRYRTLGDSDLRTSVVGLGCNRVGAGVDLARTRAMVDAAIDAGITLIDTAESYGEPAGASEELLGQALAGRRDRVLLATKFGGPVRDAAGSRAGVRQAVEGSLRRLRTDHLDLYQYHVPDGVTPIEETLSALTELVREGKVRYVGSSNVSGEQIGEAAQAARAGGLVPFVSTQTHWSLLERDAEREVVPAALRHGVGVLPYFPLAHGLLTGKARRGQEPPAGSRIARLPHLRTPERLDRVEALATWAAEHGRSLLEVAIGALAALPGCGSVIAGATGPEQVLANAAAGDWEPTAEELAQITALVPPG</sequence>
<dbReference type="GO" id="GO:0016491">
    <property type="term" value="F:oxidoreductase activity"/>
    <property type="evidence" value="ECO:0007669"/>
    <property type="project" value="UniProtKB-KW"/>
</dbReference>
<dbReference type="Proteomes" id="UP000190797">
    <property type="component" value="Chromosome"/>
</dbReference>
<dbReference type="InterPro" id="IPR023210">
    <property type="entry name" value="NADP_OxRdtase_dom"/>
</dbReference>
<dbReference type="Pfam" id="PF00248">
    <property type="entry name" value="Aldo_ket_red"/>
    <property type="match status" value="1"/>
</dbReference>
<dbReference type="SUPFAM" id="SSF51430">
    <property type="entry name" value="NAD(P)-linked oxidoreductase"/>
    <property type="match status" value="1"/>
</dbReference>
<dbReference type="STRING" id="1909395.BKM31_11540"/>
<evidence type="ECO:0000313" key="3">
    <source>
        <dbReference type="EMBL" id="AQZ62022.1"/>
    </source>
</evidence>
<accession>A0A1U9ZVQ7</accession>
<evidence type="ECO:0000259" key="2">
    <source>
        <dbReference type="Pfam" id="PF00248"/>
    </source>
</evidence>
<dbReference type="PANTHER" id="PTHR43364">
    <property type="entry name" value="NADH-SPECIFIC METHYLGLYOXAL REDUCTASE-RELATED"/>
    <property type="match status" value="1"/>
</dbReference>
<dbReference type="InterPro" id="IPR036812">
    <property type="entry name" value="NAD(P)_OxRdtase_dom_sf"/>
</dbReference>
<dbReference type="EMBL" id="CP017717">
    <property type="protein sequence ID" value="AQZ62022.1"/>
    <property type="molecule type" value="Genomic_DNA"/>
</dbReference>
<keyword evidence="4" id="KW-1185">Reference proteome</keyword>
<dbReference type="OrthoDB" id="9768793at2"/>
<dbReference type="InterPro" id="IPR020471">
    <property type="entry name" value="AKR"/>
</dbReference>
<proteinExistence type="predicted"/>
<dbReference type="AlphaFoldDB" id="A0A1U9ZVQ7"/>
<dbReference type="InterPro" id="IPR050523">
    <property type="entry name" value="AKR_Detox_Biosynth"/>
</dbReference>
<organism evidence="3 4">
    <name type="scientific">[Actinomadura] parvosata subsp. kistnae</name>
    <dbReference type="NCBI Taxonomy" id="1909395"/>
    <lineage>
        <taxon>Bacteria</taxon>
        <taxon>Bacillati</taxon>
        <taxon>Actinomycetota</taxon>
        <taxon>Actinomycetes</taxon>
        <taxon>Streptosporangiales</taxon>
        <taxon>Streptosporangiaceae</taxon>
        <taxon>Nonomuraea</taxon>
    </lineage>
</organism>
<dbReference type="GO" id="GO:0005829">
    <property type="term" value="C:cytosol"/>
    <property type="evidence" value="ECO:0007669"/>
    <property type="project" value="TreeGrafter"/>
</dbReference>
<name>A0A1U9ZVQ7_9ACTN</name>
<evidence type="ECO:0000313" key="4">
    <source>
        <dbReference type="Proteomes" id="UP000190797"/>
    </source>
</evidence>
<protein>
    <submittedName>
        <fullName evidence="3">Aldo/keto reductase</fullName>
    </submittedName>
</protein>
<reference evidence="4" key="1">
    <citation type="journal article" date="2017" name="Med. Chem. Commun.">
        <title>Nonomuraea sp. ATCC 55076 harbours the largest actinomycete chromosome to date and the kistamicin biosynthetic gene cluster.</title>
        <authorList>
            <person name="Nazari B."/>
            <person name="Forneris C.C."/>
            <person name="Gibson M.I."/>
            <person name="Moon K."/>
            <person name="Schramma K.R."/>
            <person name="Seyedsayamdost M.R."/>
        </authorList>
    </citation>
    <scope>NUCLEOTIDE SEQUENCE [LARGE SCALE GENOMIC DNA]</scope>
    <source>
        <strain evidence="4">ATCC 55076</strain>
    </source>
</reference>
<evidence type="ECO:0000256" key="1">
    <source>
        <dbReference type="ARBA" id="ARBA00023002"/>
    </source>
</evidence>
<gene>
    <name evidence="3" type="ORF">BKM31_11540</name>
</gene>
<dbReference type="RefSeq" id="WP_080038162.1">
    <property type="nucleotide sequence ID" value="NZ_CP017717.1"/>
</dbReference>
<dbReference type="PANTHER" id="PTHR43364:SF4">
    <property type="entry name" value="NAD(P)-LINKED OXIDOREDUCTASE SUPERFAMILY PROTEIN"/>
    <property type="match status" value="1"/>
</dbReference>
<dbReference type="KEGG" id="noa:BKM31_11540"/>
<keyword evidence="1" id="KW-0560">Oxidoreductase</keyword>
<dbReference type="PRINTS" id="PR00069">
    <property type="entry name" value="ALDKETRDTASE"/>
</dbReference>